<evidence type="ECO:0000259" key="8">
    <source>
        <dbReference type="Pfam" id="PF02771"/>
    </source>
</evidence>
<evidence type="ECO:0000259" key="7">
    <source>
        <dbReference type="Pfam" id="PF00441"/>
    </source>
</evidence>
<dbReference type="SUPFAM" id="SSF56645">
    <property type="entry name" value="Acyl-CoA dehydrogenase NM domain-like"/>
    <property type="match status" value="1"/>
</dbReference>
<keyword evidence="10" id="KW-1185">Reference proteome</keyword>
<comment type="cofactor">
    <cofactor evidence="1">
        <name>FAD</name>
        <dbReference type="ChEBI" id="CHEBI:57692"/>
    </cofactor>
</comment>
<feature type="domain" description="Acyl-CoA dehydrogenase/oxidase N-terminal" evidence="8">
    <location>
        <begin position="6"/>
        <end position="117"/>
    </location>
</feature>
<dbReference type="AlphaFoldDB" id="A0A7W5FM96"/>
<dbReference type="PROSITE" id="PS00073">
    <property type="entry name" value="ACYL_COA_DH_2"/>
    <property type="match status" value="1"/>
</dbReference>
<dbReference type="PIRSF" id="PIRSF016578">
    <property type="entry name" value="HsaA"/>
    <property type="match status" value="1"/>
</dbReference>
<dbReference type="SUPFAM" id="SSF47203">
    <property type="entry name" value="Acyl-CoA dehydrogenase C-terminal domain-like"/>
    <property type="match status" value="1"/>
</dbReference>
<gene>
    <name evidence="9" type="ORF">FHS18_002103</name>
</gene>
<dbReference type="InterPro" id="IPR037069">
    <property type="entry name" value="AcylCoA_DH/ox_N_sf"/>
</dbReference>
<proteinExistence type="inferred from homology"/>
<dbReference type="PANTHER" id="PTHR43884">
    <property type="entry name" value="ACYL-COA DEHYDROGENASE"/>
    <property type="match status" value="1"/>
</dbReference>
<evidence type="ECO:0000313" key="9">
    <source>
        <dbReference type="EMBL" id="MBB3110036.1"/>
    </source>
</evidence>
<evidence type="ECO:0000256" key="3">
    <source>
        <dbReference type="ARBA" id="ARBA00022630"/>
    </source>
</evidence>
<dbReference type="Gene3D" id="1.20.140.10">
    <property type="entry name" value="Butyryl-CoA Dehydrogenase, subunit A, domain 3"/>
    <property type="match status" value="1"/>
</dbReference>
<dbReference type="InterPro" id="IPR006089">
    <property type="entry name" value="Acyl-CoA_DH_CS"/>
</dbReference>
<dbReference type="InterPro" id="IPR013786">
    <property type="entry name" value="AcylCoA_DH/ox_N"/>
</dbReference>
<dbReference type="EC" id="1.3.8.7" evidence="9"/>
<dbReference type="Gene3D" id="1.10.540.10">
    <property type="entry name" value="Acyl-CoA dehydrogenase/oxidase, N-terminal domain"/>
    <property type="match status" value="1"/>
</dbReference>
<dbReference type="EMBL" id="JACHXK010000004">
    <property type="protein sequence ID" value="MBB3110036.1"/>
    <property type="molecule type" value="Genomic_DNA"/>
</dbReference>
<evidence type="ECO:0000256" key="4">
    <source>
        <dbReference type="ARBA" id="ARBA00022827"/>
    </source>
</evidence>
<organism evidence="9 10">
    <name type="scientific">Paenibacillus phyllosphaerae</name>
    <dbReference type="NCBI Taxonomy" id="274593"/>
    <lineage>
        <taxon>Bacteria</taxon>
        <taxon>Bacillati</taxon>
        <taxon>Bacillota</taxon>
        <taxon>Bacilli</taxon>
        <taxon>Bacillales</taxon>
        <taxon>Paenibacillaceae</taxon>
        <taxon>Paenibacillus</taxon>
    </lineage>
</organism>
<dbReference type="InterPro" id="IPR036250">
    <property type="entry name" value="AcylCo_DH-like_C"/>
</dbReference>
<sequence length="390" mass="41882">MRFQLTDEMQMTRDVVRDFAEREVRSGANRRDEEGRLDRELLRKIGELGLLGVPLPEQWGGGGSDWVTYAVFLEELARACGSTARSAAAHTGQVAWTVYSYGSPVQQRQLLQQLATGTKLGGSGKSMTSEELSGKPANSLTVVAEAGGYRLNGVCRLDANAGAAELYLIYAELPGRRKPELAAFLIDAGTAGTAYHPESMPLGLRASQPGKMVFADCFIPASNVIHPLGEGAEKTESAVSIANIGLAAQAVGIAQGALEAATAYAKQRYQFGQLIGRQQAISFKLADMAARIEAARLLLYQAAWRLDAGLPGSREASIAGIFAADAAAAVTVEAVQVFGGYGYMREFDVERYMRDAKYLQAQLGAGSERKDIILRILGGRGRRQSNLTNR</sequence>
<dbReference type="InterPro" id="IPR046373">
    <property type="entry name" value="Acyl-CoA_Oxase/DH_mid-dom_sf"/>
</dbReference>
<dbReference type="InterPro" id="IPR009075">
    <property type="entry name" value="AcylCo_DH/oxidase_C"/>
</dbReference>
<dbReference type="GO" id="GO:0050660">
    <property type="term" value="F:flavin adenine dinucleotide binding"/>
    <property type="evidence" value="ECO:0007669"/>
    <property type="project" value="InterPro"/>
</dbReference>
<evidence type="ECO:0000256" key="5">
    <source>
        <dbReference type="ARBA" id="ARBA00023002"/>
    </source>
</evidence>
<dbReference type="Proteomes" id="UP000570361">
    <property type="component" value="Unassembled WGS sequence"/>
</dbReference>
<evidence type="ECO:0000256" key="1">
    <source>
        <dbReference type="ARBA" id="ARBA00001974"/>
    </source>
</evidence>
<dbReference type="GO" id="GO:0070991">
    <property type="term" value="F:medium-chain fatty acyl-CoA dehydrogenase activity"/>
    <property type="evidence" value="ECO:0007669"/>
    <property type="project" value="UniProtKB-EC"/>
</dbReference>
<comment type="similarity">
    <text evidence="2">Belongs to the acyl-CoA dehydrogenase family.</text>
</comment>
<dbReference type="Pfam" id="PF00441">
    <property type="entry name" value="Acyl-CoA_dh_1"/>
    <property type="match status" value="1"/>
</dbReference>
<dbReference type="FunFam" id="1.20.140.10:FF:000004">
    <property type="entry name" value="Acyl-CoA dehydrogenase FadE25"/>
    <property type="match status" value="1"/>
</dbReference>
<dbReference type="Gene3D" id="2.40.110.10">
    <property type="entry name" value="Butyryl-CoA Dehydrogenase, subunit A, domain 2"/>
    <property type="match status" value="1"/>
</dbReference>
<keyword evidence="5 9" id="KW-0560">Oxidoreductase</keyword>
<comment type="catalytic activity">
    <reaction evidence="6">
        <text>a 2,3-saturated acyl-CoA + A = a 2,3-dehydroacyl-CoA + AH2</text>
        <dbReference type="Rhea" id="RHEA:48608"/>
        <dbReference type="ChEBI" id="CHEBI:13193"/>
        <dbReference type="ChEBI" id="CHEBI:17499"/>
        <dbReference type="ChEBI" id="CHEBI:60015"/>
        <dbReference type="ChEBI" id="CHEBI:65111"/>
    </reaction>
</comment>
<dbReference type="PANTHER" id="PTHR43884:SF12">
    <property type="entry name" value="ISOVALERYL-COA DEHYDROGENASE, MITOCHONDRIAL-RELATED"/>
    <property type="match status" value="1"/>
</dbReference>
<comment type="caution">
    <text evidence="9">The sequence shown here is derived from an EMBL/GenBank/DDBJ whole genome shotgun (WGS) entry which is preliminary data.</text>
</comment>
<keyword evidence="4" id="KW-0274">FAD</keyword>
<evidence type="ECO:0000256" key="6">
    <source>
        <dbReference type="ARBA" id="ARBA00052546"/>
    </source>
</evidence>
<dbReference type="FunFam" id="1.10.540.10:FF:000002">
    <property type="entry name" value="Acyl-CoA dehydrogenase FadE19"/>
    <property type="match status" value="1"/>
</dbReference>
<keyword evidence="3" id="KW-0285">Flavoprotein</keyword>
<dbReference type="RefSeq" id="WP_183599720.1">
    <property type="nucleotide sequence ID" value="NZ_JACHXK010000004.1"/>
</dbReference>
<reference evidence="9 10" key="1">
    <citation type="submission" date="2020-08" db="EMBL/GenBank/DDBJ databases">
        <title>Genomic Encyclopedia of Type Strains, Phase III (KMG-III): the genomes of soil and plant-associated and newly described type strains.</title>
        <authorList>
            <person name="Whitman W."/>
        </authorList>
    </citation>
    <scope>NUCLEOTIDE SEQUENCE [LARGE SCALE GENOMIC DNA]</scope>
    <source>
        <strain evidence="9 10">CECT 5862</strain>
    </source>
</reference>
<evidence type="ECO:0000313" key="10">
    <source>
        <dbReference type="Proteomes" id="UP000570361"/>
    </source>
</evidence>
<name>A0A7W5FM96_9BACL</name>
<dbReference type="InterPro" id="IPR009100">
    <property type="entry name" value="AcylCoA_DH/oxidase_NM_dom_sf"/>
</dbReference>
<dbReference type="Pfam" id="PF02771">
    <property type="entry name" value="Acyl-CoA_dh_N"/>
    <property type="match status" value="1"/>
</dbReference>
<protein>
    <submittedName>
        <fullName evidence="9">Acyl-CoA dehydrogenase</fullName>
        <ecNumber evidence="9">1.3.8.7</ecNumber>
    </submittedName>
</protein>
<evidence type="ECO:0000256" key="2">
    <source>
        <dbReference type="ARBA" id="ARBA00009347"/>
    </source>
</evidence>
<accession>A0A7W5FM96</accession>
<feature type="domain" description="Acyl-CoA dehydrogenase/oxidase C-terminal" evidence="7">
    <location>
        <begin position="230"/>
        <end position="375"/>
    </location>
</feature>